<evidence type="ECO:0000313" key="6">
    <source>
        <dbReference type="EMBL" id="GMA24478.1"/>
    </source>
</evidence>
<protein>
    <submittedName>
        <fullName evidence="6">Pca operon transcription factor PcaQ</fullName>
    </submittedName>
</protein>
<dbReference type="Pfam" id="PF00126">
    <property type="entry name" value="HTH_1"/>
    <property type="match status" value="1"/>
</dbReference>
<comment type="caution">
    <text evidence="6">The sequence shown here is derived from an EMBL/GenBank/DDBJ whole genome shotgun (WGS) entry which is preliminary data.</text>
</comment>
<accession>A0ABQ6I150</accession>
<feature type="domain" description="HTH lysR-type" evidence="5">
    <location>
        <begin position="1"/>
        <end position="58"/>
    </location>
</feature>
<dbReference type="Gene3D" id="1.10.10.10">
    <property type="entry name" value="Winged helix-like DNA-binding domain superfamily/Winged helix DNA-binding domain"/>
    <property type="match status" value="1"/>
</dbReference>
<evidence type="ECO:0000256" key="2">
    <source>
        <dbReference type="ARBA" id="ARBA00023015"/>
    </source>
</evidence>
<comment type="similarity">
    <text evidence="1">Belongs to the LysR transcriptional regulatory family.</text>
</comment>
<evidence type="ECO:0000259" key="5">
    <source>
        <dbReference type="PROSITE" id="PS50931"/>
    </source>
</evidence>
<dbReference type="InterPro" id="IPR000847">
    <property type="entry name" value="LysR_HTH_N"/>
</dbReference>
<dbReference type="InterPro" id="IPR036388">
    <property type="entry name" value="WH-like_DNA-bd_sf"/>
</dbReference>
<proteinExistence type="inferred from homology"/>
<keyword evidence="2" id="KW-0805">Transcription regulation</keyword>
<dbReference type="Gene3D" id="3.40.190.10">
    <property type="entry name" value="Periplasmic binding protein-like II"/>
    <property type="match status" value="2"/>
</dbReference>
<evidence type="ECO:0000313" key="7">
    <source>
        <dbReference type="Proteomes" id="UP001157091"/>
    </source>
</evidence>
<keyword evidence="3" id="KW-0238">DNA-binding</keyword>
<dbReference type="PANTHER" id="PTHR30126:SF39">
    <property type="entry name" value="HTH-TYPE TRANSCRIPTIONAL REGULATOR CYSL"/>
    <property type="match status" value="1"/>
</dbReference>
<name>A0ABQ6I150_9MICO</name>
<keyword evidence="4" id="KW-0804">Transcription</keyword>
<sequence length="296" mass="30871">MEMRQLRTFEAVLRHGTVTDAAVALGLAPSSVSEQVRSLERSLGVDLFVRRPGGMRPTAAGERLRGWARRLLADAEAARRDVAAVPETVRLGALETIAATYVPRVAARLAAERPGLDVALTSSVSRAALLDGVLDGSLDAALVLDSGGPLGELGYPVPSGALEHVDVEPVPLALVAAPGHRLAAAAGLEPVDLRGERLLVNVPGCSFRYAGERLLGEVVERVEAGGVPVLRSWAAQGLGLALLPEFAVSDDIAAGTLARLDLDVPALALRLVFRAGSDADDDLRALLYAVVAPDTL</sequence>
<dbReference type="PANTHER" id="PTHR30126">
    <property type="entry name" value="HTH-TYPE TRANSCRIPTIONAL REGULATOR"/>
    <property type="match status" value="1"/>
</dbReference>
<dbReference type="Proteomes" id="UP001157091">
    <property type="component" value="Unassembled WGS sequence"/>
</dbReference>
<dbReference type="SUPFAM" id="SSF46785">
    <property type="entry name" value="Winged helix' DNA-binding domain"/>
    <property type="match status" value="1"/>
</dbReference>
<evidence type="ECO:0000256" key="3">
    <source>
        <dbReference type="ARBA" id="ARBA00023125"/>
    </source>
</evidence>
<dbReference type="EMBL" id="BSUK01000001">
    <property type="protein sequence ID" value="GMA24478.1"/>
    <property type="molecule type" value="Genomic_DNA"/>
</dbReference>
<evidence type="ECO:0000256" key="4">
    <source>
        <dbReference type="ARBA" id="ARBA00023163"/>
    </source>
</evidence>
<dbReference type="CDD" id="cd05466">
    <property type="entry name" value="PBP2_LTTR_substrate"/>
    <property type="match status" value="1"/>
</dbReference>
<gene>
    <name evidence="6" type="ORF">GCM10025864_22370</name>
</gene>
<dbReference type="SUPFAM" id="SSF53850">
    <property type="entry name" value="Periplasmic binding protein-like II"/>
    <property type="match status" value="1"/>
</dbReference>
<dbReference type="Pfam" id="PF03466">
    <property type="entry name" value="LysR_substrate"/>
    <property type="match status" value="1"/>
</dbReference>
<dbReference type="PROSITE" id="PS50931">
    <property type="entry name" value="HTH_LYSR"/>
    <property type="match status" value="1"/>
</dbReference>
<dbReference type="InterPro" id="IPR036390">
    <property type="entry name" value="WH_DNA-bd_sf"/>
</dbReference>
<keyword evidence="7" id="KW-1185">Reference proteome</keyword>
<reference evidence="7" key="1">
    <citation type="journal article" date="2019" name="Int. J. Syst. Evol. Microbiol.">
        <title>The Global Catalogue of Microorganisms (GCM) 10K type strain sequencing project: providing services to taxonomists for standard genome sequencing and annotation.</title>
        <authorList>
            <consortium name="The Broad Institute Genomics Platform"/>
            <consortium name="The Broad Institute Genome Sequencing Center for Infectious Disease"/>
            <person name="Wu L."/>
            <person name="Ma J."/>
        </authorList>
    </citation>
    <scope>NUCLEOTIDE SEQUENCE [LARGE SCALE GENOMIC DNA]</scope>
    <source>
        <strain evidence="7">NBRC 106348</strain>
    </source>
</reference>
<evidence type="ECO:0000256" key="1">
    <source>
        <dbReference type="ARBA" id="ARBA00009437"/>
    </source>
</evidence>
<dbReference type="InterPro" id="IPR005119">
    <property type="entry name" value="LysR_subst-bd"/>
</dbReference>
<organism evidence="6 7">
    <name type="scientific">Luteimicrobium album</name>
    <dbReference type="NCBI Taxonomy" id="1054550"/>
    <lineage>
        <taxon>Bacteria</taxon>
        <taxon>Bacillati</taxon>
        <taxon>Actinomycetota</taxon>
        <taxon>Actinomycetes</taxon>
        <taxon>Micrococcales</taxon>
        <taxon>Luteimicrobium</taxon>
    </lineage>
</organism>